<dbReference type="EMBL" id="MFCX01000032">
    <property type="protein sequence ID" value="OGE25116.1"/>
    <property type="molecule type" value="Genomic_DNA"/>
</dbReference>
<gene>
    <name evidence="1" type="ORF">A3C26_02150</name>
</gene>
<evidence type="ECO:0000313" key="2">
    <source>
        <dbReference type="Proteomes" id="UP000177042"/>
    </source>
</evidence>
<reference evidence="1 2" key="1">
    <citation type="journal article" date="2016" name="Nat. Commun.">
        <title>Thousands of microbial genomes shed light on interconnected biogeochemical processes in an aquifer system.</title>
        <authorList>
            <person name="Anantharaman K."/>
            <person name="Brown C.T."/>
            <person name="Hug L.A."/>
            <person name="Sharon I."/>
            <person name="Castelle C.J."/>
            <person name="Probst A.J."/>
            <person name="Thomas B.C."/>
            <person name="Singh A."/>
            <person name="Wilkins M.J."/>
            <person name="Karaoz U."/>
            <person name="Brodie E.L."/>
            <person name="Williams K.H."/>
            <person name="Hubbard S.S."/>
            <person name="Banfield J.F."/>
        </authorList>
    </citation>
    <scope>NUCLEOTIDE SEQUENCE [LARGE SCALE GENOMIC DNA]</scope>
</reference>
<proteinExistence type="predicted"/>
<dbReference type="AlphaFoldDB" id="A0A1F5J901"/>
<protein>
    <recommendedName>
        <fullName evidence="3">Nucleotidyl transferase AbiEii/AbiGii toxin family protein</fullName>
    </recommendedName>
</protein>
<evidence type="ECO:0000313" key="1">
    <source>
        <dbReference type="EMBL" id="OGE25116.1"/>
    </source>
</evidence>
<sequence>MDLIAAQTLSQKLQISLEQVVREEYEILLLKEIFESEFGANLVFKGGTALRLVYNSPRFSEDLDFTLIKDFDREGFISEGKNSFTSFLKELEHTYPAIISVEAKEKYYTIFGLIKIKEDYLNLAFSIKVEVSKRKGEWIKDKDYSDKIIRSEVTPLTVLVQVAQLERILEEKEDAIKNRKAPRDIFDYWYINQLLKKEVKVRFEGYDKTHTKAELHRLLSRTYWRIIDSWLE</sequence>
<dbReference type="Proteomes" id="UP000177042">
    <property type="component" value="Unassembled WGS sequence"/>
</dbReference>
<organism evidence="1 2">
    <name type="scientific">Candidatus Daviesbacteria bacterium RIFCSPHIGHO2_02_FULL_39_12</name>
    <dbReference type="NCBI Taxonomy" id="1797770"/>
    <lineage>
        <taxon>Bacteria</taxon>
        <taxon>Candidatus Daviesiibacteriota</taxon>
    </lineage>
</organism>
<name>A0A1F5J901_9BACT</name>
<accession>A0A1F5J901</accession>
<dbReference type="Pfam" id="PF08843">
    <property type="entry name" value="AbiEii"/>
    <property type="match status" value="1"/>
</dbReference>
<dbReference type="Gene3D" id="3.10.450.620">
    <property type="entry name" value="JHP933, nucleotidyltransferase-like core domain"/>
    <property type="match status" value="1"/>
</dbReference>
<comment type="caution">
    <text evidence="1">The sequence shown here is derived from an EMBL/GenBank/DDBJ whole genome shotgun (WGS) entry which is preliminary data.</text>
</comment>
<evidence type="ECO:0008006" key="3">
    <source>
        <dbReference type="Google" id="ProtNLM"/>
    </source>
</evidence>
<dbReference type="InterPro" id="IPR014942">
    <property type="entry name" value="AbiEii"/>
</dbReference>